<reference evidence="2 3" key="1">
    <citation type="submission" date="2024-02" db="EMBL/GenBank/DDBJ databases">
        <title>A chromosome-level genome assembly of Drosophila madeirensis, a fruit fly species endemic to Madeira island.</title>
        <authorList>
            <person name="Tomihara K."/>
            <person name="Llopart A."/>
            <person name="Yamamoto D."/>
        </authorList>
    </citation>
    <scope>NUCLEOTIDE SEQUENCE [LARGE SCALE GENOMIC DNA]</scope>
    <source>
        <strain evidence="2 3">RF1</strain>
    </source>
</reference>
<dbReference type="Proteomes" id="UP001500889">
    <property type="component" value="Chromosome A"/>
</dbReference>
<keyword evidence="3" id="KW-1185">Reference proteome</keyword>
<feature type="compositionally biased region" description="Basic and acidic residues" evidence="1">
    <location>
        <begin position="66"/>
        <end position="86"/>
    </location>
</feature>
<gene>
    <name evidence="2" type="ORF">DMAD_01781</name>
</gene>
<evidence type="ECO:0000313" key="3">
    <source>
        <dbReference type="Proteomes" id="UP001500889"/>
    </source>
</evidence>
<feature type="region of interest" description="Disordered" evidence="1">
    <location>
        <begin position="66"/>
        <end position="107"/>
    </location>
</feature>
<accession>A0AAU9G3S9</accession>
<protein>
    <submittedName>
        <fullName evidence="2">Uncharacterized protein</fullName>
    </submittedName>
</protein>
<sequence>MAGRWFCSTVGSGGGREQGLGSRDEPQLLDSGEWRAAELLWRRSVCRRGLPSRSCVRSGERWVRESRRPPREALSGERESRREARRSQSSGGSGLRAGWEPRRLPPGRTLSSKAVACRCRRFMRGARSGLWPAFESRRLTRPHCVVESRRLLGAVGLVAGGVTELVMMVGGGRAWHAESTC</sequence>
<feature type="region of interest" description="Disordered" evidence="1">
    <location>
        <begin position="1"/>
        <end position="27"/>
    </location>
</feature>
<proteinExistence type="predicted"/>
<evidence type="ECO:0000313" key="2">
    <source>
        <dbReference type="EMBL" id="BFG02210.1"/>
    </source>
</evidence>
<name>A0AAU9G3S9_DROMD</name>
<evidence type="ECO:0000256" key="1">
    <source>
        <dbReference type="SAM" id="MobiDB-lite"/>
    </source>
</evidence>
<dbReference type="EMBL" id="AP029266">
    <property type="protein sequence ID" value="BFG02210.1"/>
    <property type="molecule type" value="Genomic_DNA"/>
</dbReference>
<organism evidence="2 3">
    <name type="scientific">Drosophila madeirensis</name>
    <name type="common">Fruit fly</name>
    <dbReference type="NCBI Taxonomy" id="30013"/>
    <lineage>
        <taxon>Eukaryota</taxon>
        <taxon>Metazoa</taxon>
        <taxon>Ecdysozoa</taxon>
        <taxon>Arthropoda</taxon>
        <taxon>Hexapoda</taxon>
        <taxon>Insecta</taxon>
        <taxon>Pterygota</taxon>
        <taxon>Neoptera</taxon>
        <taxon>Endopterygota</taxon>
        <taxon>Diptera</taxon>
        <taxon>Brachycera</taxon>
        <taxon>Muscomorpha</taxon>
        <taxon>Ephydroidea</taxon>
        <taxon>Drosophilidae</taxon>
        <taxon>Drosophila</taxon>
        <taxon>Sophophora</taxon>
    </lineage>
</organism>
<dbReference type="AlphaFoldDB" id="A0AAU9G3S9"/>